<feature type="non-terminal residue" evidence="2">
    <location>
        <position position="1"/>
    </location>
</feature>
<feature type="compositionally biased region" description="Polar residues" evidence="1">
    <location>
        <begin position="147"/>
        <end position="158"/>
    </location>
</feature>
<sequence length="448" mass="50499">HFRALENLELPVNNWDAILIYLLMTKLDFVTKKEWESKTGDVEIPTIEQFNLLTQKVKIDLWQKKGQVQQSHITASGVACNFCKGNHYIFACKQFLELDKPTRLTKLKNKRLCTNCLRHGHSNLECRSSGCKICNKRHNSLLHIERQNNASVSNNSGKNTSPKKSASTSSSQEQINSTTKDSKDVTISTHCNQHKFENFVLLSTAVISIFDSQNKPIKCRALLDSGSQSNFITQELFEKLNLPSTKVDIPVQGINSATVKISQKTLATFKSLCNVPQHTINCSNLNIPENLKLADPDFHKTSFLSTRCLVQLARENKTTYPIASQTFENDFYVDDLITGTPDIASATNLFNELNTIMQSACLELRKWVSNKPEVLENATVQNNTDSNFIITNPNVTNIFSKYSSFSKLQRITSYCIRFMQNAKKQKSDRNVGSLNIEDITKGILAAKC</sequence>
<dbReference type="PANTHER" id="PTHR47331">
    <property type="entry name" value="PHD-TYPE DOMAIN-CONTAINING PROTEIN"/>
    <property type="match status" value="1"/>
</dbReference>
<feature type="compositionally biased region" description="Low complexity" evidence="1">
    <location>
        <begin position="159"/>
        <end position="179"/>
    </location>
</feature>
<name>A0AAV8YJV5_9CUCU</name>
<dbReference type="CDD" id="cd00303">
    <property type="entry name" value="retropepsin_like"/>
    <property type="match status" value="1"/>
</dbReference>
<comment type="caution">
    <text evidence="2">The sequence shown here is derived from an EMBL/GenBank/DDBJ whole genome shotgun (WGS) entry which is preliminary data.</text>
</comment>
<evidence type="ECO:0008006" key="4">
    <source>
        <dbReference type="Google" id="ProtNLM"/>
    </source>
</evidence>
<reference evidence="2" key="1">
    <citation type="journal article" date="2023" name="Insect Mol. Biol.">
        <title>Genome sequencing provides insights into the evolution of gene families encoding plant cell wall-degrading enzymes in longhorned beetles.</title>
        <authorList>
            <person name="Shin N.R."/>
            <person name="Okamura Y."/>
            <person name="Kirsch R."/>
            <person name="Pauchet Y."/>
        </authorList>
    </citation>
    <scope>NUCLEOTIDE SEQUENCE</scope>
    <source>
        <strain evidence="2">AMC_N1</strain>
    </source>
</reference>
<evidence type="ECO:0000313" key="3">
    <source>
        <dbReference type="Proteomes" id="UP001162162"/>
    </source>
</evidence>
<dbReference type="AlphaFoldDB" id="A0AAV8YJV5"/>
<feature type="region of interest" description="Disordered" evidence="1">
    <location>
        <begin position="145"/>
        <end position="181"/>
    </location>
</feature>
<evidence type="ECO:0000313" key="2">
    <source>
        <dbReference type="EMBL" id="KAJ8950955.1"/>
    </source>
</evidence>
<proteinExistence type="predicted"/>
<dbReference type="SUPFAM" id="SSF50630">
    <property type="entry name" value="Acid proteases"/>
    <property type="match status" value="1"/>
</dbReference>
<protein>
    <recommendedName>
        <fullName evidence="4">Peptidase aspartic putative domain-containing protein</fullName>
    </recommendedName>
</protein>
<dbReference type="Gene3D" id="2.40.70.10">
    <property type="entry name" value="Acid Proteases"/>
    <property type="match status" value="1"/>
</dbReference>
<dbReference type="Proteomes" id="UP001162162">
    <property type="component" value="Unassembled WGS sequence"/>
</dbReference>
<dbReference type="InterPro" id="IPR021109">
    <property type="entry name" value="Peptidase_aspartic_dom_sf"/>
</dbReference>
<keyword evidence="3" id="KW-1185">Reference proteome</keyword>
<evidence type="ECO:0000256" key="1">
    <source>
        <dbReference type="SAM" id="MobiDB-lite"/>
    </source>
</evidence>
<gene>
    <name evidence="2" type="ORF">NQ318_008396</name>
</gene>
<dbReference type="PANTHER" id="PTHR47331:SF1">
    <property type="entry name" value="GAG-LIKE PROTEIN"/>
    <property type="match status" value="1"/>
</dbReference>
<organism evidence="2 3">
    <name type="scientific">Aromia moschata</name>
    <dbReference type="NCBI Taxonomy" id="1265417"/>
    <lineage>
        <taxon>Eukaryota</taxon>
        <taxon>Metazoa</taxon>
        <taxon>Ecdysozoa</taxon>
        <taxon>Arthropoda</taxon>
        <taxon>Hexapoda</taxon>
        <taxon>Insecta</taxon>
        <taxon>Pterygota</taxon>
        <taxon>Neoptera</taxon>
        <taxon>Endopterygota</taxon>
        <taxon>Coleoptera</taxon>
        <taxon>Polyphaga</taxon>
        <taxon>Cucujiformia</taxon>
        <taxon>Chrysomeloidea</taxon>
        <taxon>Cerambycidae</taxon>
        <taxon>Cerambycinae</taxon>
        <taxon>Callichromatini</taxon>
        <taxon>Aromia</taxon>
    </lineage>
</organism>
<dbReference type="EMBL" id="JAPWTK010000092">
    <property type="protein sequence ID" value="KAJ8950955.1"/>
    <property type="molecule type" value="Genomic_DNA"/>
</dbReference>
<accession>A0AAV8YJV5</accession>